<dbReference type="SMART" id="SM00902">
    <property type="entry name" value="Fe_hyd_SSU"/>
    <property type="match status" value="1"/>
</dbReference>
<dbReference type="Pfam" id="PF02906">
    <property type="entry name" value="Fe_hyd_lg_C"/>
    <property type="match status" value="2"/>
</dbReference>
<sequence length="533" mass="57108">MAQFSGAVKLADLNDFIAPSQACVVNVDGSKKATLKLDTSDFDIRPEVGAVQPQQRPAVGFQQTAPTGPSGAIKVTLQDCLACSGCVTSAETILLEHQSAEEFVSKLAQPGTTVVVSVSPQSRAALAAFYGLSSADSLARLTAFFKGLGVKAVLDTNTGRDIALLEAAAEFIQRYRAAHPQVIEEGGADDMEVDDQSASGSHAGPSGREGGHGGQNGHALGRPGSTPQQGSTLPMLASACPGWVCYAEKTHGDLVLPFISSTRSPQAVMGKLLKGHLAQQWGVDPASIYHCAVMPCYDKKLEASREDFYLPGTSIPEVDSVLTSGEVQQLLEARGQKLNELPAAPLDSIIPSVPDDPQLYGVPGGSGGYLQYIFRTAARELFGMDVPWDQPLQLKTLRNADFQEVSLEHDGRTLLRFALAYGFRNIQTIVRKMKRKSCEYDYVEVMACPSGCLNGGGQLKAGDRQSQQQLLDQLDTIYHDPEAQLRLPEQNPTVAALYNTMAGAGVGSESARELFHTQYHRREKTVAASVGDW</sequence>
<dbReference type="PANTHER" id="PTHR11615">
    <property type="entry name" value="NITRATE, FORMATE, IRON DEHYDROGENASE"/>
    <property type="match status" value="1"/>
</dbReference>
<dbReference type="InterPro" id="IPR009016">
    <property type="entry name" value="Fe_hydrogenase"/>
</dbReference>
<keyword evidence="5" id="KW-1185">Reference proteome</keyword>
<name>A0ABP1FSM7_9CHLO</name>
<comment type="similarity">
    <text evidence="1">Belongs to the NARF family.</text>
</comment>
<accession>A0ABP1FSM7</accession>
<comment type="caution">
    <text evidence="4">The sequence shown here is derived from an EMBL/GenBank/DDBJ whole genome shotgun (WGS) entry which is preliminary data.</text>
</comment>
<dbReference type="Proteomes" id="UP001497392">
    <property type="component" value="Unassembled WGS sequence"/>
</dbReference>
<feature type="region of interest" description="Disordered" evidence="2">
    <location>
        <begin position="191"/>
        <end position="232"/>
    </location>
</feature>
<evidence type="ECO:0000313" key="4">
    <source>
        <dbReference type="EMBL" id="CAL5221173.1"/>
    </source>
</evidence>
<protein>
    <submittedName>
        <fullName evidence="4">G3316 protein</fullName>
    </submittedName>
</protein>
<evidence type="ECO:0000313" key="5">
    <source>
        <dbReference type="Proteomes" id="UP001497392"/>
    </source>
</evidence>
<evidence type="ECO:0000256" key="1">
    <source>
        <dbReference type="ARBA" id="ARBA00006596"/>
    </source>
</evidence>
<dbReference type="SUPFAM" id="SSF53920">
    <property type="entry name" value="Fe-only hydrogenase"/>
    <property type="match status" value="1"/>
</dbReference>
<feature type="domain" description="Iron hydrogenase small subunit" evidence="3">
    <location>
        <begin position="464"/>
        <end position="523"/>
    </location>
</feature>
<dbReference type="InterPro" id="IPR003149">
    <property type="entry name" value="Fe_hydrogenase_ssu"/>
</dbReference>
<gene>
    <name evidence="4" type="primary">g3316</name>
    <name evidence="4" type="ORF">VP750_LOCUS2832</name>
</gene>
<evidence type="ECO:0000259" key="3">
    <source>
        <dbReference type="SMART" id="SM00902"/>
    </source>
</evidence>
<reference evidence="4 5" key="1">
    <citation type="submission" date="2024-06" db="EMBL/GenBank/DDBJ databases">
        <authorList>
            <person name="Kraege A."/>
            <person name="Thomma B."/>
        </authorList>
    </citation>
    <scope>NUCLEOTIDE SEQUENCE [LARGE SCALE GENOMIC DNA]</scope>
</reference>
<organism evidence="4 5">
    <name type="scientific">Coccomyxa viridis</name>
    <dbReference type="NCBI Taxonomy" id="1274662"/>
    <lineage>
        <taxon>Eukaryota</taxon>
        <taxon>Viridiplantae</taxon>
        <taxon>Chlorophyta</taxon>
        <taxon>core chlorophytes</taxon>
        <taxon>Trebouxiophyceae</taxon>
        <taxon>Trebouxiophyceae incertae sedis</taxon>
        <taxon>Coccomyxaceae</taxon>
        <taxon>Coccomyxa</taxon>
    </lineage>
</organism>
<dbReference type="InterPro" id="IPR050340">
    <property type="entry name" value="Cytosolic_Fe-S_CAF"/>
</dbReference>
<dbReference type="EMBL" id="CAXHTA020000005">
    <property type="protein sequence ID" value="CAL5221173.1"/>
    <property type="molecule type" value="Genomic_DNA"/>
</dbReference>
<dbReference type="Gene3D" id="3.40.950.10">
    <property type="entry name" value="Fe-only Hydrogenase (Larger Subunit), Chain L, domain 3"/>
    <property type="match status" value="1"/>
</dbReference>
<dbReference type="InterPro" id="IPR004108">
    <property type="entry name" value="Fe_hydrogenase_lsu_C"/>
</dbReference>
<dbReference type="Pfam" id="PF02256">
    <property type="entry name" value="Fe_hyd_SSU"/>
    <property type="match status" value="1"/>
</dbReference>
<dbReference type="Gene3D" id="3.40.50.1780">
    <property type="match status" value="2"/>
</dbReference>
<proteinExistence type="inferred from homology"/>
<evidence type="ECO:0000256" key="2">
    <source>
        <dbReference type="SAM" id="MobiDB-lite"/>
    </source>
</evidence>